<keyword evidence="1" id="KW-1133">Transmembrane helix</keyword>
<evidence type="ECO:0000313" key="3">
    <source>
        <dbReference type="Proteomes" id="UP000535437"/>
    </source>
</evidence>
<feature type="transmembrane region" description="Helical" evidence="1">
    <location>
        <begin position="117"/>
        <end position="140"/>
    </location>
</feature>
<dbReference type="RefSeq" id="WP_179541918.1">
    <property type="nucleotide sequence ID" value="NZ_BAAALL010000005.1"/>
</dbReference>
<evidence type="ECO:0000313" key="2">
    <source>
        <dbReference type="EMBL" id="NYJ78594.1"/>
    </source>
</evidence>
<comment type="caution">
    <text evidence="2">The sequence shown here is derived from an EMBL/GenBank/DDBJ whole genome shotgun (WGS) entry which is preliminary data.</text>
</comment>
<dbReference type="Proteomes" id="UP000535437">
    <property type="component" value="Unassembled WGS sequence"/>
</dbReference>
<dbReference type="EMBL" id="JACCFY010000001">
    <property type="protein sequence ID" value="NYJ78594.1"/>
    <property type="molecule type" value="Genomic_DNA"/>
</dbReference>
<name>A0A7Z0GN97_9MICC</name>
<proteinExistence type="predicted"/>
<feature type="transmembrane region" description="Helical" evidence="1">
    <location>
        <begin position="80"/>
        <end position="105"/>
    </location>
</feature>
<dbReference type="AlphaFoldDB" id="A0A7Z0GN97"/>
<keyword evidence="3" id="KW-1185">Reference proteome</keyword>
<keyword evidence="1" id="KW-0472">Membrane</keyword>
<gene>
    <name evidence="2" type="ORF">HNR09_002005</name>
</gene>
<reference evidence="2 3" key="1">
    <citation type="submission" date="2020-07" db="EMBL/GenBank/DDBJ databases">
        <title>Sequencing the genomes of 1000 actinobacteria strains.</title>
        <authorList>
            <person name="Klenk H.-P."/>
        </authorList>
    </citation>
    <scope>NUCLEOTIDE SEQUENCE [LARGE SCALE GENOMIC DNA]</scope>
    <source>
        <strain evidence="2 3">DSM 15475</strain>
    </source>
</reference>
<feature type="transmembrane region" description="Helical" evidence="1">
    <location>
        <begin position="53"/>
        <end position="73"/>
    </location>
</feature>
<sequence>MNPAAGSHFRPSFDEAPRGRLPWRLILLLGAVALLRPLMHITGVSGGDGLPKGLFAVGATVVISAVWIGVVLLARVSRPFLTLVLAGLAYAVLSMVLSAVLSPVLGGELQGPFAQPIAIPMVLIVNAIWGAVVGGIAAGLRAALVARHR</sequence>
<organism evidence="2 3">
    <name type="scientific">Nesterenkonia xinjiangensis</name>
    <dbReference type="NCBI Taxonomy" id="225327"/>
    <lineage>
        <taxon>Bacteria</taxon>
        <taxon>Bacillati</taxon>
        <taxon>Actinomycetota</taxon>
        <taxon>Actinomycetes</taxon>
        <taxon>Micrococcales</taxon>
        <taxon>Micrococcaceae</taxon>
        <taxon>Nesterenkonia</taxon>
    </lineage>
</organism>
<feature type="transmembrane region" description="Helical" evidence="1">
    <location>
        <begin position="21"/>
        <end position="41"/>
    </location>
</feature>
<protein>
    <submittedName>
        <fullName evidence="2">Uncharacterized protein</fullName>
    </submittedName>
</protein>
<keyword evidence="1" id="KW-0812">Transmembrane</keyword>
<accession>A0A7Z0GN97</accession>
<evidence type="ECO:0000256" key="1">
    <source>
        <dbReference type="SAM" id="Phobius"/>
    </source>
</evidence>